<dbReference type="InterPro" id="IPR015424">
    <property type="entry name" value="PyrdxlP-dep_Trfase"/>
</dbReference>
<evidence type="ECO:0000313" key="9">
    <source>
        <dbReference type="Proteomes" id="UP000246740"/>
    </source>
</evidence>
<dbReference type="InterPro" id="IPR015421">
    <property type="entry name" value="PyrdxlP-dep_Trfase_major"/>
</dbReference>
<dbReference type="OrthoDB" id="691673at2759"/>
<comment type="similarity">
    <text evidence="2">Belongs to the class-I pyridoxal-phosphate-dependent aminotransferase family.</text>
</comment>
<keyword evidence="9" id="KW-1185">Reference proteome</keyword>
<dbReference type="InParanoid" id="A0A317XRN8"/>
<evidence type="ECO:0000313" key="8">
    <source>
        <dbReference type="EMBL" id="PWZ00463.1"/>
    </source>
</evidence>
<comment type="cofactor">
    <cofactor evidence="1">
        <name>pyridoxal 5'-phosphate</name>
        <dbReference type="ChEBI" id="CHEBI:597326"/>
    </cofactor>
</comment>
<dbReference type="GO" id="GO:0030170">
    <property type="term" value="F:pyridoxal phosphate binding"/>
    <property type="evidence" value="ECO:0007669"/>
    <property type="project" value="InterPro"/>
</dbReference>
<dbReference type="GO" id="GO:1901605">
    <property type="term" value="P:alpha-amino acid metabolic process"/>
    <property type="evidence" value="ECO:0007669"/>
    <property type="project" value="TreeGrafter"/>
</dbReference>
<feature type="region of interest" description="Disordered" evidence="6">
    <location>
        <begin position="234"/>
        <end position="262"/>
    </location>
</feature>
<dbReference type="Proteomes" id="UP000246740">
    <property type="component" value="Unassembled WGS sequence"/>
</dbReference>
<feature type="compositionally biased region" description="Low complexity" evidence="6">
    <location>
        <begin position="249"/>
        <end position="262"/>
    </location>
</feature>
<dbReference type="STRING" id="1882483.A0A317XRN8"/>
<evidence type="ECO:0000256" key="1">
    <source>
        <dbReference type="ARBA" id="ARBA00001933"/>
    </source>
</evidence>
<sequence length="515" mass="56279">MAPSAQVLNSHPSAKVGDQIADLQAASVTKQLISDDAATTPVAKPVNPARFLSEASRRRPLSAIRSLFPAELIPGMLSLLAGKPNPSTFPLESITFKLKPEAESGPQELTVSGEDLNTALQYGTSRGIPKFVDWIIDLQAHMHRREIVTPGSKLDGIAGRTPWRVTTGNGSQDLLNKTFEALLNPGDVILVESPVYTGILPSLVMLKVKIVPVESDSEGLTSTRLREIMDNWSTDPKTKELSRPKCLYTTPTGANPAGTTAGTERKRQILSIAREHDFLILEDDPYFYLHFEGLDEDSVTRARPRSYWSLEEEGREKWSTGRVIRFESFSKILAAGLRLGFATGPKEILDAVDEHTAMFNLQPSGLSGVTAHTLLQHWGIDGFLRHVDNVARFYSVRRDNFEAKARAILGGDNQVATWVSPVAGMFLWLKLNLPPTDESEEGDSFALISEKAKAAGVLAVPGVAFIPDGTKTCYVRTSFSIIDEADVEEAFSRLRSVVLDAWAEYGKPIPAAVSA</sequence>
<dbReference type="SUPFAM" id="SSF53383">
    <property type="entry name" value="PLP-dependent transferases"/>
    <property type="match status" value="1"/>
</dbReference>
<protein>
    <submittedName>
        <fullName evidence="8">PLP-dependent transferase</fullName>
    </submittedName>
</protein>
<name>A0A317XRN8_9BASI</name>
<feature type="domain" description="Aminotransferase class I/classII large" evidence="7">
    <location>
        <begin position="161"/>
        <end position="494"/>
    </location>
</feature>
<dbReference type="FunCoup" id="A0A317XRN8">
    <property type="interactions" value="124"/>
</dbReference>
<evidence type="ECO:0000256" key="5">
    <source>
        <dbReference type="ARBA" id="ARBA00022898"/>
    </source>
</evidence>
<dbReference type="CDD" id="cd00609">
    <property type="entry name" value="AAT_like"/>
    <property type="match status" value="1"/>
</dbReference>
<dbReference type="Pfam" id="PF00155">
    <property type="entry name" value="Aminotran_1_2"/>
    <property type="match status" value="1"/>
</dbReference>
<dbReference type="PANTHER" id="PTHR42790:SF19">
    <property type="entry name" value="KYNURENINE_ALPHA-AMINOADIPATE AMINOTRANSFERASE, MITOCHONDRIAL"/>
    <property type="match status" value="1"/>
</dbReference>
<dbReference type="FunFam" id="3.40.640.10:FF:000071">
    <property type="entry name" value="Kynurenine/alpha-aminoadipate aminotransferase, mitochondrial"/>
    <property type="match status" value="1"/>
</dbReference>
<evidence type="ECO:0000256" key="2">
    <source>
        <dbReference type="ARBA" id="ARBA00007441"/>
    </source>
</evidence>
<keyword evidence="5" id="KW-0663">Pyridoxal phosphate</keyword>
<gene>
    <name evidence="8" type="ORF">BCV70DRAFT_236847</name>
</gene>
<evidence type="ECO:0000259" key="7">
    <source>
        <dbReference type="Pfam" id="PF00155"/>
    </source>
</evidence>
<keyword evidence="3" id="KW-0032">Aminotransferase</keyword>
<evidence type="ECO:0000256" key="6">
    <source>
        <dbReference type="SAM" id="MobiDB-lite"/>
    </source>
</evidence>
<evidence type="ECO:0000256" key="4">
    <source>
        <dbReference type="ARBA" id="ARBA00022679"/>
    </source>
</evidence>
<dbReference type="GO" id="GO:0008483">
    <property type="term" value="F:transaminase activity"/>
    <property type="evidence" value="ECO:0007669"/>
    <property type="project" value="UniProtKB-KW"/>
</dbReference>
<evidence type="ECO:0000256" key="3">
    <source>
        <dbReference type="ARBA" id="ARBA00022576"/>
    </source>
</evidence>
<reference evidence="8 9" key="1">
    <citation type="journal article" date="2018" name="Mol. Biol. Evol.">
        <title>Broad Genomic Sampling Reveals a Smut Pathogenic Ancestry of the Fungal Clade Ustilaginomycotina.</title>
        <authorList>
            <person name="Kijpornyongpan T."/>
            <person name="Mondo S.J."/>
            <person name="Barry K."/>
            <person name="Sandor L."/>
            <person name="Lee J."/>
            <person name="Lipzen A."/>
            <person name="Pangilinan J."/>
            <person name="LaButti K."/>
            <person name="Hainaut M."/>
            <person name="Henrissat B."/>
            <person name="Grigoriev I.V."/>
            <person name="Spatafora J.W."/>
            <person name="Aime M.C."/>
        </authorList>
    </citation>
    <scope>NUCLEOTIDE SEQUENCE [LARGE SCALE GENOMIC DNA]</scope>
    <source>
        <strain evidence="8 9">MCA 3645</strain>
    </source>
</reference>
<dbReference type="PANTHER" id="PTHR42790">
    <property type="entry name" value="AMINOTRANSFERASE"/>
    <property type="match status" value="1"/>
</dbReference>
<proteinExistence type="inferred from homology"/>
<dbReference type="EMBL" id="KZ819192">
    <property type="protein sequence ID" value="PWZ00463.1"/>
    <property type="molecule type" value="Genomic_DNA"/>
</dbReference>
<dbReference type="InterPro" id="IPR050859">
    <property type="entry name" value="Class-I_PLP-dep_aminotransf"/>
</dbReference>
<dbReference type="AlphaFoldDB" id="A0A317XRN8"/>
<organism evidence="8 9">
    <name type="scientific">Testicularia cyperi</name>
    <dbReference type="NCBI Taxonomy" id="1882483"/>
    <lineage>
        <taxon>Eukaryota</taxon>
        <taxon>Fungi</taxon>
        <taxon>Dikarya</taxon>
        <taxon>Basidiomycota</taxon>
        <taxon>Ustilaginomycotina</taxon>
        <taxon>Ustilaginomycetes</taxon>
        <taxon>Ustilaginales</taxon>
        <taxon>Anthracoideaceae</taxon>
        <taxon>Testicularia</taxon>
    </lineage>
</organism>
<dbReference type="InterPro" id="IPR004839">
    <property type="entry name" value="Aminotransferase_I/II_large"/>
</dbReference>
<accession>A0A317XRN8</accession>
<keyword evidence="4 8" id="KW-0808">Transferase</keyword>
<dbReference type="Gene3D" id="3.40.640.10">
    <property type="entry name" value="Type I PLP-dependent aspartate aminotransferase-like (Major domain)"/>
    <property type="match status" value="1"/>
</dbReference>